<feature type="transmembrane region" description="Helical" evidence="1">
    <location>
        <begin position="241"/>
        <end position="260"/>
    </location>
</feature>
<dbReference type="Proteomes" id="UP000642920">
    <property type="component" value="Unassembled WGS sequence"/>
</dbReference>
<feature type="transmembrane region" description="Helical" evidence="1">
    <location>
        <begin position="213"/>
        <end position="235"/>
    </location>
</feature>
<accession>A0A937DI17</accession>
<reference evidence="2" key="1">
    <citation type="submission" date="2021-01" db="EMBL/GenBank/DDBJ databases">
        <title>Marivirga sp. nov., isolated from intertidal surface sediments.</title>
        <authorList>
            <person name="Zhang M."/>
        </authorList>
    </citation>
    <scope>NUCLEOTIDE SEQUENCE</scope>
    <source>
        <strain evidence="2">SM1354</strain>
    </source>
</reference>
<dbReference type="RefSeq" id="WP_201916554.1">
    <property type="nucleotide sequence ID" value="NZ_JAERQG010000001.1"/>
</dbReference>
<sequence length="426" mass="50342">MAQHKKEMPRWLARIQEQSWEPEILISGIVLLALFQLPPKFMELREYLIKFSYPVFYTGTIDDTLTNVMRLAVYWLIVAFSAHLMFRSIWVAFVGLSYVYPGGIKKSKLYYAKRYMKHIRADQDPLDKIKKLESLCSSMFALGFLFFMIVFGFLIAFLIITVFFLCIVQIAPDFAYYGIIDKVFISLFLIYIIDFISLGLLKRIPYISAIYYPLYRFLSFITLSFLYRDVLYHFISNHKKWKVFLFVLIFTSISIFADVASRNKFDLLNDIEINRLTKDKQVMFTEHYENLAKTDIIYRIQIERDIIKDDFLKAFIAHNSVNETFRMKDSCFVNDTVYALRSSLSDSIKLSCLNNFYLLQVDDSVFTSDYYFMKHPKTNQPGLMAYLDVSYLDKGMHKLHLLYRNTPEKRDSIPYLENGIVEFIKQ</sequence>
<proteinExistence type="predicted"/>
<dbReference type="EMBL" id="JAERQG010000001">
    <property type="protein sequence ID" value="MBL0763686.1"/>
    <property type="molecule type" value="Genomic_DNA"/>
</dbReference>
<name>A0A937DI17_9BACT</name>
<evidence type="ECO:0000313" key="3">
    <source>
        <dbReference type="Proteomes" id="UP000642920"/>
    </source>
</evidence>
<gene>
    <name evidence="2" type="ORF">JKP34_00395</name>
</gene>
<keyword evidence="1" id="KW-1133">Transmembrane helix</keyword>
<evidence type="ECO:0000256" key="1">
    <source>
        <dbReference type="SAM" id="Phobius"/>
    </source>
</evidence>
<evidence type="ECO:0000313" key="2">
    <source>
        <dbReference type="EMBL" id="MBL0763686.1"/>
    </source>
</evidence>
<feature type="transmembrane region" description="Helical" evidence="1">
    <location>
        <begin position="72"/>
        <end position="100"/>
    </location>
</feature>
<keyword evidence="1" id="KW-0472">Membrane</keyword>
<protein>
    <submittedName>
        <fullName evidence="2">Uncharacterized protein</fullName>
    </submittedName>
</protein>
<keyword evidence="1" id="KW-0812">Transmembrane</keyword>
<dbReference type="AlphaFoldDB" id="A0A937DI17"/>
<keyword evidence="3" id="KW-1185">Reference proteome</keyword>
<feature type="transmembrane region" description="Helical" evidence="1">
    <location>
        <begin position="140"/>
        <end position="171"/>
    </location>
</feature>
<comment type="caution">
    <text evidence="2">The sequence shown here is derived from an EMBL/GenBank/DDBJ whole genome shotgun (WGS) entry which is preliminary data.</text>
</comment>
<feature type="transmembrane region" description="Helical" evidence="1">
    <location>
        <begin position="183"/>
        <end position="201"/>
    </location>
</feature>
<organism evidence="2 3">
    <name type="scientific">Marivirga atlantica</name>
    <dbReference type="NCBI Taxonomy" id="1548457"/>
    <lineage>
        <taxon>Bacteria</taxon>
        <taxon>Pseudomonadati</taxon>
        <taxon>Bacteroidota</taxon>
        <taxon>Cytophagia</taxon>
        <taxon>Cytophagales</taxon>
        <taxon>Marivirgaceae</taxon>
        <taxon>Marivirga</taxon>
    </lineage>
</organism>